<evidence type="ECO:0008006" key="4">
    <source>
        <dbReference type="Google" id="ProtNLM"/>
    </source>
</evidence>
<comment type="caution">
    <text evidence="2">The sequence shown here is derived from an EMBL/GenBank/DDBJ whole genome shotgun (WGS) entry which is preliminary data.</text>
</comment>
<dbReference type="AlphaFoldDB" id="A0A5D3D0B2"/>
<gene>
    <name evidence="2" type="ORF">E5676_scaffold637G00710</name>
</gene>
<dbReference type="EMBL" id="SSTD01008459">
    <property type="protein sequence ID" value="TYK15889.1"/>
    <property type="molecule type" value="Genomic_DNA"/>
</dbReference>
<feature type="region of interest" description="Disordered" evidence="1">
    <location>
        <begin position="54"/>
        <end position="79"/>
    </location>
</feature>
<sequence length="335" mass="37258">MDSDERDDISLARLLKKGLFSNVVPVKSVDSDISTHSHESFSFEDVFVLTLGHPPTKNEERSVPEHNPIDGSTENAGRNDVPVVESSATIGPKGKKVQQNRRNITTKTGRKKMPPNIPSVPIDGISSFQRKCSKMEVSLSKTVSNVRLFYPQLIREFIVNLPSDFYDPSSPDYQTVHIRGLKFKISLAMINGFMGNNVEPNSSHSNPSNKVLALVLSGGILSAWPVNGIPVICNNDTVDTDLLIYNQLLRHLGTFGDKIPIALLRFFSCSLLHLNILVLTTLDAPRLEPKALSLSYRHFQGNHVPDIEHDMRPSRAPRMFDTEDLGESVEGFFVN</sequence>
<evidence type="ECO:0000256" key="1">
    <source>
        <dbReference type="SAM" id="MobiDB-lite"/>
    </source>
</evidence>
<name>A0A5D3D0B2_CUCMM</name>
<evidence type="ECO:0000313" key="2">
    <source>
        <dbReference type="EMBL" id="TYK15889.1"/>
    </source>
</evidence>
<evidence type="ECO:0000313" key="3">
    <source>
        <dbReference type="Proteomes" id="UP000321947"/>
    </source>
</evidence>
<accession>A0A5D3D0B2</accession>
<reference evidence="2 3" key="1">
    <citation type="submission" date="2019-08" db="EMBL/GenBank/DDBJ databases">
        <title>Draft genome sequences of two oriental melons (Cucumis melo L. var makuwa).</title>
        <authorList>
            <person name="Kwon S.-Y."/>
        </authorList>
    </citation>
    <scope>NUCLEOTIDE SEQUENCE [LARGE SCALE GENOMIC DNA]</scope>
    <source>
        <strain evidence="3">cv. Chang Bougi</strain>
        <tissue evidence="2">Leaf</tissue>
    </source>
</reference>
<dbReference type="Proteomes" id="UP000321947">
    <property type="component" value="Unassembled WGS sequence"/>
</dbReference>
<proteinExistence type="predicted"/>
<feature type="compositionally biased region" description="Basic and acidic residues" evidence="1">
    <location>
        <begin position="56"/>
        <end position="68"/>
    </location>
</feature>
<organism evidence="2 3">
    <name type="scientific">Cucumis melo var. makuwa</name>
    <name type="common">Oriental melon</name>
    <dbReference type="NCBI Taxonomy" id="1194695"/>
    <lineage>
        <taxon>Eukaryota</taxon>
        <taxon>Viridiplantae</taxon>
        <taxon>Streptophyta</taxon>
        <taxon>Embryophyta</taxon>
        <taxon>Tracheophyta</taxon>
        <taxon>Spermatophyta</taxon>
        <taxon>Magnoliopsida</taxon>
        <taxon>eudicotyledons</taxon>
        <taxon>Gunneridae</taxon>
        <taxon>Pentapetalae</taxon>
        <taxon>rosids</taxon>
        <taxon>fabids</taxon>
        <taxon>Cucurbitales</taxon>
        <taxon>Cucurbitaceae</taxon>
        <taxon>Benincaseae</taxon>
        <taxon>Cucumis</taxon>
    </lineage>
</organism>
<protein>
    <recommendedName>
        <fullName evidence="4">Flocculation protein FLO11-like</fullName>
    </recommendedName>
</protein>